<dbReference type="EMBL" id="CAJNOQ010010608">
    <property type="protein sequence ID" value="CAF1256367.1"/>
    <property type="molecule type" value="Genomic_DNA"/>
</dbReference>
<sequence>MVKGLGSEKKEPSTKPRFRIAACSRRKEKADCRKELLVKKKSKHASYIYELSDLLLLDVLPLAVGIEAIDHEMICILQRNTTIPTKRQYCSFTNAYANQKTAIIKIFEGQHRLTEYNIYLGEFSLENLPENFASKTLKITITMDFDCNGILTVGAEESLSDSNVPLLVQLKETPISTDLVDSIFELQNQDGAFSFSKSLEELFNNVNFEKVQQNLIEQGSNSLAKKTQYEINNLICTAIILFYFLYKSTLASSLTFPLDIHSIRNLIENIKEQLQNEEIHDSAMESYIKRCQTAVDYVVKMRDIHSVYCTQLELSSSWELYIQQTLLGL</sequence>
<comment type="similarity">
    <text evidence="1">Belongs to the heat shock protein 70 family.</text>
</comment>
<organism evidence="4 6">
    <name type="scientific">Didymodactylos carnosus</name>
    <dbReference type="NCBI Taxonomy" id="1234261"/>
    <lineage>
        <taxon>Eukaryota</taxon>
        <taxon>Metazoa</taxon>
        <taxon>Spiralia</taxon>
        <taxon>Gnathifera</taxon>
        <taxon>Rotifera</taxon>
        <taxon>Eurotatoria</taxon>
        <taxon>Bdelloidea</taxon>
        <taxon>Philodinida</taxon>
        <taxon>Philodinidae</taxon>
        <taxon>Didymodactylos</taxon>
    </lineage>
</organism>
<dbReference type="Proteomes" id="UP000681722">
    <property type="component" value="Unassembled WGS sequence"/>
</dbReference>
<evidence type="ECO:0000256" key="2">
    <source>
        <dbReference type="ARBA" id="ARBA00022741"/>
    </source>
</evidence>
<dbReference type="GO" id="GO:0005524">
    <property type="term" value="F:ATP binding"/>
    <property type="evidence" value="ECO:0007669"/>
    <property type="project" value="UniProtKB-KW"/>
</dbReference>
<evidence type="ECO:0000256" key="1">
    <source>
        <dbReference type="ARBA" id="ARBA00007381"/>
    </source>
</evidence>
<dbReference type="Gene3D" id="2.60.34.10">
    <property type="entry name" value="Substrate Binding Domain Of DNAk, Chain A, domain 1"/>
    <property type="match status" value="1"/>
</dbReference>
<evidence type="ECO:0000313" key="5">
    <source>
        <dbReference type="EMBL" id="CAF4029580.1"/>
    </source>
</evidence>
<evidence type="ECO:0000313" key="4">
    <source>
        <dbReference type="EMBL" id="CAF1256367.1"/>
    </source>
</evidence>
<proteinExistence type="inferred from homology"/>
<dbReference type="SUPFAM" id="SSF100920">
    <property type="entry name" value="Heat shock protein 70kD (HSP70), peptide-binding domain"/>
    <property type="match status" value="1"/>
</dbReference>
<keyword evidence="6" id="KW-1185">Reference proteome</keyword>
<dbReference type="PRINTS" id="PR00301">
    <property type="entry name" value="HEATSHOCK70"/>
</dbReference>
<dbReference type="Proteomes" id="UP000663829">
    <property type="component" value="Unassembled WGS sequence"/>
</dbReference>
<gene>
    <name evidence="4" type="ORF">GPM918_LOCUS26385</name>
    <name evidence="5" type="ORF">SRO942_LOCUS26525</name>
</gene>
<evidence type="ECO:0000256" key="3">
    <source>
        <dbReference type="ARBA" id="ARBA00022840"/>
    </source>
</evidence>
<dbReference type="AlphaFoldDB" id="A0A815AFH4"/>
<dbReference type="InterPro" id="IPR013126">
    <property type="entry name" value="Hsp_70_fam"/>
</dbReference>
<dbReference type="InterPro" id="IPR029047">
    <property type="entry name" value="HSP70_peptide-bd_sf"/>
</dbReference>
<dbReference type="Pfam" id="PF00012">
    <property type="entry name" value="HSP70"/>
    <property type="match status" value="1"/>
</dbReference>
<accession>A0A815AFH4</accession>
<comment type="caution">
    <text evidence="4">The sequence shown here is derived from an EMBL/GenBank/DDBJ whole genome shotgun (WGS) entry which is preliminary data.</text>
</comment>
<dbReference type="EMBL" id="CAJOBC010016721">
    <property type="protein sequence ID" value="CAF4029580.1"/>
    <property type="molecule type" value="Genomic_DNA"/>
</dbReference>
<keyword evidence="3" id="KW-0067">ATP-binding</keyword>
<dbReference type="PANTHER" id="PTHR19375">
    <property type="entry name" value="HEAT SHOCK PROTEIN 70KDA"/>
    <property type="match status" value="1"/>
</dbReference>
<name>A0A815AFH4_9BILA</name>
<keyword evidence="2" id="KW-0547">Nucleotide-binding</keyword>
<reference evidence="4" key="1">
    <citation type="submission" date="2021-02" db="EMBL/GenBank/DDBJ databases">
        <authorList>
            <person name="Nowell W R."/>
        </authorList>
    </citation>
    <scope>NUCLEOTIDE SEQUENCE</scope>
</reference>
<protein>
    <submittedName>
        <fullName evidence="4">Uncharacterized protein</fullName>
    </submittedName>
</protein>
<evidence type="ECO:0000313" key="6">
    <source>
        <dbReference type="Proteomes" id="UP000663829"/>
    </source>
</evidence>
<dbReference type="GO" id="GO:0140662">
    <property type="term" value="F:ATP-dependent protein folding chaperone"/>
    <property type="evidence" value="ECO:0007669"/>
    <property type="project" value="InterPro"/>
</dbReference>